<dbReference type="InterPro" id="IPR000668">
    <property type="entry name" value="Peptidase_C1A_C"/>
</dbReference>
<dbReference type="SUPFAM" id="SSF54001">
    <property type="entry name" value="Cysteine proteinases"/>
    <property type="match status" value="1"/>
</dbReference>
<protein>
    <recommendedName>
        <fullName evidence="1">Peptidase C1A papain C-terminal domain-containing protein</fullName>
    </recommendedName>
</protein>
<gene>
    <name evidence="2" type="ORF">IFM89_018904</name>
</gene>
<dbReference type="InterPro" id="IPR038765">
    <property type="entry name" value="Papain-like_cys_pep_sf"/>
</dbReference>
<dbReference type="Proteomes" id="UP000631114">
    <property type="component" value="Unassembled WGS sequence"/>
</dbReference>
<dbReference type="GO" id="GO:0008234">
    <property type="term" value="F:cysteine-type peptidase activity"/>
    <property type="evidence" value="ECO:0007669"/>
    <property type="project" value="InterPro"/>
</dbReference>
<dbReference type="GO" id="GO:0006508">
    <property type="term" value="P:proteolysis"/>
    <property type="evidence" value="ECO:0007669"/>
    <property type="project" value="InterPro"/>
</dbReference>
<sequence length="134" mass="14314">MSFGSESARCEKLAIESPKNVIACFIVQQANLWGAMVSYTITSATNMSVISIDEEQIAANLVKNGPLAVGINAAYICTSEESHAKGETVLDPDEFNSWGQNWGKDGFYKICMGPDVCGVDSMVSTVAAVQLTPK</sequence>
<accession>A0A835LJ31</accession>
<dbReference type="EMBL" id="JADFTS010000007">
    <property type="protein sequence ID" value="KAF9597458.1"/>
    <property type="molecule type" value="Genomic_DNA"/>
</dbReference>
<feature type="domain" description="Peptidase C1A papain C-terminal" evidence="1">
    <location>
        <begin position="96"/>
        <end position="125"/>
    </location>
</feature>
<name>A0A835LJ31_9MAGN</name>
<proteinExistence type="predicted"/>
<reference evidence="2 3" key="1">
    <citation type="submission" date="2020-10" db="EMBL/GenBank/DDBJ databases">
        <title>The Coptis chinensis genome and diversification of protoberbering-type alkaloids.</title>
        <authorList>
            <person name="Wang B."/>
            <person name="Shu S."/>
            <person name="Song C."/>
            <person name="Liu Y."/>
        </authorList>
    </citation>
    <scope>NUCLEOTIDE SEQUENCE [LARGE SCALE GENOMIC DNA]</scope>
    <source>
        <strain evidence="2">HL-2020</strain>
        <tissue evidence="2">Leaf</tissue>
    </source>
</reference>
<dbReference type="Gene3D" id="2.40.50.170">
    <property type="entry name" value="Cysteine proteinases. Chain C"/>
    <property type="match status" value="1"/>
</dbReference>
<organism evidence="2 3">
    <name type="scientific">Coptis chinensis</name>
    <dbReference type="NCBI Taxonomy" id="261450"/>
    <lineage>
        <taxon>Eukaryota</taxon>
        <taxon>Viridiplantae</taxon>
        <taxon>Streptophyta</taxon>
        <taxon>Embryophyta</taxon>
        <taxon>Tracheophyta</taxon>
        <taxon>Spermatophyta</taxon>
        <taxon>Magnoliopsida</taxon>
        <taxon>Ranunculales</taxon>
        <taxon>Ranunculaceae</taxon>
        <taxon>Coptidoideae</taxon>
        <taxon>Coptis</taxon>
    </lineage>
</organism>
<evidence type="ECO:0000313" key="3">
    <source>
        <dbReference type="Proteomes" id="UP000631114"/>
    </source>
</evidence>
<dbReference type="Pfam" id="PF00112">
    <property type="entry name" value="Peptidase_C1"/>
    <property type="match status" value="1"/>
</dbReference>
<evidence type="ECO:0000259" key="1">
    <source>
        <dbReference type="Pfam" id="PF00112"/>
    </source>
</evidence>
<comment type="caution">
    <text evidence="2">The sequence shown here is derived from an EMBL/GenBank/DDBJ whole genome shotgun (WGS) entry which is preliminary data.</text>
</comment>
<dbReference type="AlphaFoldDB" id="A0A835LJ31"/>
<evidence type="ECO:0000313" key="2">
    <source>
        <dbReference type="EMBL" id="KAF9597458.1"/>
    </source>
</evidence>
<keyword evidence="3" id="KW-1185">Reference proteome</keyword>